<dbReference type="SUPFAM" id="SSF46785">
    <property type="entry name" value="Winged helix' DNA-binding domain"/>
    <property type="match status" value="1"/>
</dbReference>
<dbReference type="SMART" id="SM00345">
    <property type="entry name" value="HTH_GNTR"/>
    <property type="match status" value="1"/>
</dbReference>
<feature type="domain" description="HTH gntR-type" evidence="4">
    <location>
        <begin position="16"/>
        <end position="83"/>
    </location>
</feature>
<protein>
    <submittedName>
        <fullName evidence="5">GntR family transcriptional regulator</fullName>
    </submittedName>
</protein>
<keyword evidence="2" id="KW-0238">DNA-binding</keyword>
<dbReference type="InterPro" id="IPR011711">
    <property type="entry name" value="GntR_C"/>
</dbReference>
<dbReference type="Proteomes" id="UP000559809">
    <property type="component" value="Unassembled WGS sequence"/>
</dbReference>
<name>A0A853FV10_9BURK</name>
<dbReference type="PANTHER" id="PTHR43537:SF5">
    <property type="entry name" value="UXU OPERON TRANSCRIPTIONAL REGULATOR"/>
    <property type="match status" value="1"/>
</dbReference>
<sequence>MANSEIIYSEPAQPVATATERAYSTVLGWIETRQIGAGSVLDERRLSNALNISRTPLRNALNRLLGEGYLVRLVNGTTIVREIDVGEVLELLYVRRILEPEAAALATGRIPPALLQKVRAAIMDPALATDGRIETWHAGDEMHDLVCEYCSNRSLSAILKDARRRIRISNVERVPGRNAEASSEHLAIVDALAAGDPDQAREFMRKHLENIAEGFLAAFGVRNEHGG</sequence>
<gene>
    <name evidence="5" type="ORF">H0A72_10850</name>
</gene>
<dbReference type="SUPFAM" id="SSF48008">
    <property type="entry name" value="GntR ligand-binding domain-like"/>
    <property type="match status" value="1"/>
</dbReference>
<dbReference type="EMBL" id="JACCEM010000005">
    <property type="protein sequence ID" value="NYT49805.1"/>
    <property type="molecule type" value="Genomic_DNA"/>
</dbReference>
<dbReference type="InterPro" id="IPR008920">
    <property type="entry name" value="TF_FadR/GntR_C"/>
</dbReference>
<keyword evidence="1" id="KW-0805">Transcription regulation</keyword>
<accession>A0A853FV10</accession>
<evidence type="ECO:0000256" key="3">
    <source>
        <dbReference type="ARBA" id="ARBA00023163"/>
    </source>
</evidence>
<dbReference type="GO" id="GO:0003700">
    <property type="term" value="F:DNA-binding transcription factor activity"/>
    <property type="evidence" value="ECO:0007669"/>
    <property type="project" value="InterPro"/>
</dbReference>
<dbReference type="Gene3D" id="1.10.10.10">
    <property type="entry name" value="Winged helix-like DNA-binding domain superfamily/Winged helix DNA-binding domain"/>
    <property type="match status" value="1"/>
</dbReference>
<dbReference type="SMART" id="SM00895">
    <property type="entry name" value="FCD"/>
    <property type="match status" value="1"/>
</dbReference>
<evidence type="ECO:0000259" key="4">
    <source>
        <dbReference type="PROSITE" id="PS50949"/>
    </source>
</evidence>
<dbReference type="Gene3D" id="1.20.120.530">
    <property type="entry name" value="GntR ligand-binding domain-like"/>
    <property type="match status" value="1"/>
</dbReference>
<dbReference type="PANTHER" id="PTHR43537">
    <property type="entry name" value="TRANSCRIPTIONAL REGULATOR, GNTR FAMILY"/>
    <property type="match status" value="1"/>
</dbReference>
<dbReference type="AlphaFoldDB" id="A0A853FV10"/>
<evidence type="ECO:0000313" key="6">
    <source>
        <dbReference type="Proteomes" id="UP000559809"/>
    </source>
</evidence>
<reference evidence="5 6" key="1">
    <citation type="submission" date="2020-07" db="EMBL/GenBank/DDBJ databases">
        <title>Taxonomic revisions and descriptions of new bacterial species based on genomic comparisons in the high-G+C-content subgroup of the family Alcaligenaceae.</title>
        <authorList>
            <person name="Szabo A."/>
            <person name="Felfoldi T."/>
        </authorList>
    </citation>
    <scope>NUCLEOTIDE SEQUENCE [LARGE SCALE GENOMIC DNA]</scope>
    <source>
        <strain evidence="5 6">LMG 24012</strain>
    </source>
</reference>
<keyword evidence="6" id="KW-1185">Reference proteome</keyword>
<comment type="caution">
    <text evidence="5">The sequence shown here is derived from an EMBL/GenBank/DDBJ whole genome shotgun (WGS) entry which is preliminary data.</text>
</comment>
<dbReference type="GO" id="GO:0003677">
    <property type="term" value="F:DNA binding"/>
    <property type="evidence" value="ECO:0007669"/>
    <property type="project" value="UniProtKB-KW"/>
</dbReference>
<evidence type="ECO:0000313" key="5">
    <source>
        <dbReference type="EMBL" id="NYT49805.1"/>
    </source>
</evidence>
<evidence type="ECO:0000256" key="1">
    <source>
        <dbReference type="ARBA" id="ARBA00023015"/>
    </source>
</evidence>
<evidence type="ECO:0000256" key="2">
    <source>
        <dbReference type="ARBA" id="ARBA00023125"/>
    </source>
</evidence>
<organism evidence="5 6">
    <name type="scientific">Parapusillimonas granuli</name>
    <dbReference type="NCBI Taxonomy" id="380911"/>
    <lineage>
        <taxon>Bacteria</taxon>
        <taxon>Pseudomonadati</taxon>
        <taxon>Pseudomonadota</taxon>
        <taxon>Betaproteobacteria</taxon>
        <taxon>Burkholderiales</taxon>
        <taxon>Alcaligenaceae</taxon>
        <taxon>Parapusillimonas</taxon>
    </lineage>
</organism>
<dbReference type="PRINTS" id="PR00035">
    <property type="entry name" value="HTHGNTR"/>
</dbReference>
<dbReference type="Pfam" id="PF07729">
    <property type="entry name" value="FCD"/>
    <property type="match status" value="1"/>
</dbReference>
<dbReference type="InterPro" id="IPR036390">
    <property type="entry name" value="WH_DNA-bd_sf"/>
</dbReference>
<dbReference type="InterPro" id="IPR036388">
    <property type="entry name" value="WH-like_DNA-bd_sf"/>
</dbReference>
<dbReference type="RefSeq" id="WP_180155121.1">
    <property type="nucleotide sequence ID" value="NZ_JACCEM010000005.1"/>
</dbReference>
<dbReference type="InterPro" id="IPR000524">
    <property type="entry name" value="Tscrpt_reg_HTH_GntR"/>
</dbReference>
<proteinExistence type="predicted"/>
<dbReference type="PROSITE" id="PS50949">
    <property type="entry name" value="HTH_GNTR"/>
    <property type="match status" value="1"/>
</dbReference>
<dbReference type="Pfam" id="PF00392">
    <property type="entry name" value="GntR"/>
    <property type="match status" value="1"/>
</dbReference>
<keyword evidence="3" id="KW-0804">Transcription</keyword>